<protein>
    <submittedName>
        <fullName evidence="1">Uncharacterized protein</fullName>
    </submittedName>
</protein>
<dbReference type="RefSeq" id="WP_145391370.1">
    <property type="nucleotide sequence ID" value="NZ_CP037423.1"/>
</dbReference>
<dbReference type="EMBL" id="CP037423">
    <property type="protein sequence ID" value="QDV47269.1"/>
    <property type="molecule type" value="Genomic_DNA"/>
</dbReference>
<evidence type="ECO:0000313" key="1">
    <source>
        <dbReference type="EMBL" id="QDV47269.1"/>
    </source>
</evidence>
<keyword evidence="2" id="KW-1185">Reference proteome</keyword>
<dbReference type="KEGG" id="snep:Enr13x_71780"/>
<organism evidence="1 2">
    <name type="scientific">Stieleria neptunia</name>
    <dbReference type="NCBI Taxonomy" id="2527979"/>
    <lineage>
        <taxon>Bacteria</taxon>
        <taxon>Pseudomonadati</taxon>
        <taxon>Planctomycetota</taxon>
        <taxon>Planctomycetia</taxon>
        <taxon>Pirellulales</taxon>
        <taxon>Pirellulaceae</taxon>
        <taxon>Stieleria</taxon>
    </lineage>
</organism>
<name>A0A518I2C7_9BACT</name>
<dbReference type="AlphaFoldDB" id="A0A518I2C7"/>
<accession>A0A518I2C7</accession>
<reference evidence="1 2" key="1">
    <citation type="submission" date="2019-03" db="EMBL/GenBank/DDBJ databases">
        <title>Deep-cultivation of Planctomycetes and their phenomic and genomic characterization uncovers novel biology.</title>
        <authorList>
            <person name="Wiegand S."/>
            <person name="Jogler M."/>
            <person name="Boedeker C."/>
            <person name="Pinto D."/>
            <person name="Vollmers J."/>
            <person name="Rivas-Marin E."/>
            <person name="Kohn T."/>
            <person name="Peeters S.H."/>
            <person name="Heuer A."/>
            <person name="Rast P."/>
            <person name="Oberbeckmann S."/>
            <person name="Bunk B."/>
            <person name="Jeske O."/>
            <person name="Meyerdierks A."/>
            <person name="Storesund J.E."/>
            <person name="Kallscheuer N."/>
            <person name="Luecker S."/>
            <person name="Lage O.M."/>
            <person name="Pohl T."/>
            <person name="Merkel B.J."/>
            <person name="Hornburger P."/>
            <person name="Mueller R.-W."/>
            <person name="Bruemmer F."/>
            <person name="Labrenz M."/>
            <person name="Spormann A.M."/>
            <person name="Op den Camp H."/>
            <person name="Overmann J."/>
            <person name="Amann R."/>
            <person name="Jetten M.S.M."/>
            <person name="Mascher T."/>
            <person name="Medema M.H."/>
            <person name="Devos D.P."/>
            <person name="Kaster A.-K."/>
            <person name="Ovreas L."/>
            <person name="Rohde M."/>
            <person name="Galperin M.Y."/>
            <person name="Jogler C."/>
        </authorList>
    </citation>
    <scope>NUCLEOTIDE SEQUENCE [LARGE SCALE GENOMIC DNA]</scope>
    <source>
        <strain evidence="1 2">Enr13</strain>
    </source>
</reference>
<dbReference type="Proteomes" id="UP000319004">
    <property type="component" value="Chromosome"/>
</dbReference>
<dbReference type="OrthoDB" id="9921799at2"/>
<sequence length="151" mass="17020">MDENELHFDSHRFAIESATFRYITDSCSGPGWDFNFSGPCVTDDRDEPEYPYGIRLMTEAGPLPLEPNDDLTGASIELNSPCDEDSGEPYFDVNVMESHDVLRLRLDVVERRGDDYLIKIIATVAETITGKQESLSLIAWAQREADHAYPT</sequence>
<gene>
    <name evidence="1" type="ORF">Enr13x_71780</name>
</gene>
<evidence type="ECO:0000313" key="2">
    <source>
        <dbReference type="Proteomes" id="UP000319004"/>
    </source>
</evidence>
<proteinExistence type="predicted"/>